<evidence type="ECO:0000313" key="1">
    <source>
        <dbReference type="EMBL" id="GAA1108045.1"/>
    </source>
</evidence>
<comment type="caution">
    <text evidence="1">The sequence shown here is derived from an EMBL/GenBank/DDBJ whole genome shotgun (WGS) entry which is preliminary data.</text>
</comment>
<dbReference type="RefSeq" id="WP_343995642.1">
    <property type="nucleotide sequence ID" value="NZ_BAAALG010000011.1"/>
</dbReference>
<sequence>MKTRLTCPCGVLLTGKDEDELVENVQAHLREQHPSHEYTREQILFMAL</sequence>
<proteinExistence type="predicted"/>
<dbReference type="EMBL" id="BAAALG010000011">
    <property type="protein sequence ID" value="GAA1108045.1"/>
    <property type="molecule type" value="Genomic_DNA"/>
</dbReference>
<dbReference type="Pfam" id="PF06348">
    <property type="entry name" value="DUF1059"/>
    <property type="match status" value="1"/>
</dbReference>
<dbReference type="InterPro" id="IPR009409">
    <property type="entry name" value="DUF1059"/>
</dbReference>
<gene>
    <name evidence="1" type="ORF">GCM10009668_30190</name>
</gene>
<reference evidence="2" key="1">
    <citation type="journal article" date="2019" name="Int. J. Syst. Evol. Microbiol.">
        <title>The Global Catalogue of Microorganisms (GCM) 10K type strain sequencing project: providing services to taxonomists for standard genome sequencing and annotation.</title>
        <authorList>
            <consortium name="The Broad Institute Genomics Platform"/>
            <consortium name="The Broad Institute Genome Sequencing Center for Infectious Disease"/>
            <person name="Wu L."/>
            <person name="Ma J."/>
        </authorList>
    </citation>
    <scope>NUCLEOTIDE SEQUENCE [LARGE SCALE GENOMIC DNA]</scope>
    <source>
        <strain evidence="2">JCM 13008</strain>
    </source>
</reference>
<evidence type="ECO:0000313" key="2">
    <source>
        <dbReference type="Proteomes" id="UP001501581"/>
    </source>
</evidence>
<dbReference type="Proteomes" id="UP001501581">
    <property type="component" value="Unassembled WGS sequence"/>
</dbReference>
<name>A0ABP4EI76_9ACTN</name>
<keyword evidence="2" id="KW-1185">Reference proteome</keyword>
<protein>
    <submittedName>
        <fullName evidence="1">DUF1059 domain-containing protein</fullName>
    </submittedName>
</protein>
<organism evidence="1 2">
    <name type="scientific">Nocardioides dubius</name>
    <dbReference type="NCBI Taxonomy" id="317019"/>
    <lineage>
        <taxon>Bacteria</taxon>
        <taxon>Bacillati</taxon>
        <taxon>Actinomycetota</taxon>
        <taxon>Actinomycetes</taxon>
        <taxon>Propionibacteriales</taxon>
        <taxon>Nocardioidaceae</taxon>
        <taxon>Nocardioides</taxon>
    </lineage>
</organism>
<accession>A0ABP4EI76</accession>